<proteinExistence type="predicted"/>
<organism evidence="2 3">
    <name type="scientific">Ceratitis capitata</name>
    <name type="common">Mediterranean fruit fly</name>
    <name type="synonym">Tephritis capitata</name>
    <dbReference type="NCBI Taxonomy" id="7213"/>
    <lineage>
        <taxon>Eukaryota</taxon>
        <taxon>Metazoa</taxon>
        <taxon>Ecdysozoa</taxon>
        <taxon>Arthropoda</taxon>
        <taxon>Hexapoda</taxon>
        <taxon>Insecta</taxon>
        <taxon>Pterygota</taxon>
        <taxon>Neoptera</taxon>
        <taxon>Endopterygota</taxon>
        <taxon>Diptera</taxon>
        <taxon>Brachycera</taxon>
        <taxon>Muscomorpha</taxon>
        <taxon>Tephritoidea</taxon>
        <taxon>Tephritidae</taxon>
        <taxon>Ceratitis</taxon>
        <taxon>Ceratitis</taxon>
    </lineage>
</organism>
<evidence type="ECO:0000256" key="1">
    <source>
        <dbReference type="SAM" id="Phobius"/>
    </source>
</evidence>
<evidence type="ECO:0000313" key="3">
    <source>
        <dbReference type="Proteomes" id="UP000606786"/>
    </source>
</evidence>
<dbReference type="AlphaFoldDB" id="A0A811VII2"/>
<protein>
    <submittedName>
        <fullName evidence="2">(Mediterranean fruit fly) hypothetical protein</fullName>
    </submittedName>
</protein>
<name>A0A811VII2_CERCA</name>
<dbReference type="EMBL" id="CAJHJT010000056">
    <property type="protein sequence ID" value="CAD7013953.1"/>
    <property type="molecule type" value="Genomic_DNA"/>
</dbReference>
<keyword evidence="3" id="KW-1185">Reference proteome</keyword>
<gene>
    <name evidence="2" type="ORF">CCAP1982_LOCUS21962</name>
</gene>
<comment type="caution">
    <text evidence="2">The sequence shown here is derived from an EMBL/GenBank/DDBJ whole genome shotgun (WGS) entry which is preliminary data.</text>
</comment>
<sequence>MIQSATCLRPAPTTKGQTMSNHKQLLQLHLAEAEQQQELWDNFSEFFSFVSLLFVMPFISSSLPPFFVRNEAVYCDNYQFLRQQQNARQRWARSKVELRNDGVTSHEAVL</sequence>
<dbReference type="Proteomes" id="UP000606786">
    <property type="component" value="Unassembled WGS sequence"/>
</dbReference>
<feature type="transmembrane region" description="Helical" evidence="1">
    <location>
        <begin position="46"/>
        <end position="68"/>
    </location>
</feature>
<accession>A0A811VII2</accession>
<evidence type="ECO:0000313" key="2">
    <source>
        <dbReference type="EMBL" id="CAD7013953.1"/>
    </source>
</evidence>
<keyword evidence="1" id="KW-0812">Transmembrane</keyword>
<keyword evidence="1" id="KW-0472">Membrane</keyword>
<keyword evidence="1" id="KW-1133">Transmembrane helix</keyword>
<reference evidence="2" key="1">
    <citation type="submission" date="2020-11" db="EMBL/GenBank/DDBJ databases">
        <authorList>
            <person name="Whitehead M."/>
        </authorList>
    </citation>
    <scope>NUCLEOTIDE SEQUENCE</scope>
    <source>
        <strain evidence="2">EGII</strain>
    </source>
</reference>